<evidence type="ECO:0000259" key="3">
    <source>
        <dbReference type="Pfam" id="PF13439"/>
    </source>
</evidence>
<feature type="domain" description="Glycosyl transferase family 1" evidence="2">
    <location>
        <begin position="164"/>
        <end position="320"/>
    </location>
</feature>
<dbReference type="SUPFAM" id="SSF53756">
    <property type="entry name" value="UDP-Glycosyltransferase/glycogen phosphorylase"/>
    <property type="match status" value="1"/>
</dbReference>
<evidence type="ECO:0000313" key="5">
    <source>
        <dbReference type="Proteomes" id="UP000198426"/>
    </source>
</evidence>
<proteinExistence type="predicted"/>
<dbReference type="PANTHER" id="PTHR46401:SF2">
    <property type="entry name" value="GLYCOSYLTRANSFERASE WBBK-RELATED"/>
    <property type="match status" value="1"/>
</dbReference>
<dbReference type="CDD" id="cd03809">
    <property type="entry name" value="GT4_MtfB-like"/>
    <property type="match status" value="1"/>
</dbReference>
<name>A0A239M219_9RHOB</name>
<dbReference type="GO" id="GO:0016757">
    <property type="term" value="F:glycosyltransferase activity"/>
    <property type="evidence" value="ECO:0007669"/>
    <property type="project" value="InterPro"/>
</dbReference>
<dbReference type="Pfam" id="PF00534">
    <property type="entry name" value="Glycos_transf_1"/>
    <property type="match status" value="1"/>
</dbReference>
<dbReference type="Gene3D" id="3.40.50.2000">
    <property type="entry name" value="Glycogen Phosphorylase B"/>
    <property type="match status" value="2"/>
</dbReference>
<sequence length="346" mass="37630">MIGYGRLMLSEMMVAGFACRELRMTDHFAGAGKIGRNLDRFAITPLKVVGRRVDVAHAVDPGSAIYFPLLRAGRTSVTVHDMIPYLAAAGRLDGFRPSRLGKELMRTLVARFRQSDGVVAASQNTRRDLIELADVDPDKIHVIPNAMFHDLRRASRSEITAYLARSRLPQDRPLILNIGRNFYKNREGVVEIFGRLRNLGSPAHLVFVSSPDATVTEAIARMGVSDHVSFLDQVAAGDMSALYSAASALLFPSLYEGFGYPVLEAQACGTPVVCSNAGSLAEVAGEAAAVFDVADADGMAEALARILHDSAFAGQLVEAGHRNLPKYSVAQWRASYADYFAKMQRL</sequence>
<accession>A0A239M219</accession>
<dbReference type="Proteomes" id="UP000198426">
    <property type="component" value="Unassembled WGS sequence"/>
</dbReference>
<dbReference type="AlphaFoldDB" id="A0A239M219"/>
<evidence type="ECO:0000256" key="1">
    <source>
        <dbReference type="ARBA" id="ARBA00022679"/>
    </source>
</evidence>
<feature type="domain" description="Glycosyltransferase subfamily 4-like N-terminal" evidence="3">
    <location>
        <begin position="51"/>
        <end position="146"/>
    </location>
</feature>
<dbReference type="EMBL" id="FZOY01000012">
    <property type="protein sequence ID" value="SNT36766.1"/>
    <property type="molecule type" value="Genomic_DNA"/>
</dbReference>
<evidence type="ECO:0000313" key="4">
    <source>
        <dbReference type="EMBL" id="SNT36766.1"/>
    </source>
</evidence>
<reference evidence="4 5" key="1">
    <citation type="submission" date="2017-06" db="EMBL/GenBank/DDBJ databases">
        <authorList>
            <person name="Kim H.J."/>
            <person name="Triplett B.A."/>
        </authorList>
    </citation>
    <scope>NUCLEOTIDE SEQUENCE [LARGE SCALE GENOMIC DNA]</scope>
    <source>
        <strain evidence="4 5">DSM 29339</strain>
    </source>
</reference>
<organism evidence="4 5">
    <name type="scientific">Tropicimonas sediminicola</name>
    <dbReference type="NCBI Taxonomy" id="1031541"/>
    <lineage>
        <taxon>Bacteria</taxon>
        <taxon>Pseudomonadati</taxon>
        <taxon>Pseudomonadota</taxon>
        <taxon>Alphaproteobacteria</taxon>
        <taxon>Rhodobacterales</taxon>
        <taxon>Roseobacteraceae</taxon>
        <taxon>Tropicimonas</taxon>
    </lineage>
</organism>
<keyword evidence="5" id="KW-1185">Reference proteome</keyword>
<keyword evidence="1 4" id="KW-0808">Transferase</keyword>
<dbReference type="PANTHER" id="PTHR46401">
    <property type="entry name" value="GLYCOSYLTRANSFERASE WBBK-RELATED"/>
    <property type="match status" value="1"/>
</dbReference>
<dbReference type="InterPro" id="IPR028098">
    <property type="entry name" value="Glyco_trans_4-like_N"/>
</dbReference>
<evidence type="ECO:0000259" key="2">
    <source>
        <dbReference type="Pfam" id="PF00534"/>
    </source>
</evidence>
<dbReference type="Pfam" id="PF13439">
    <property type="entry name" value="Glyco_transf_4"/>
    <property type="match status" value="1"/>
</dbReference>
<protein>
    <submittedName>
        <fullName evidence="4">Glycosyltransferase involved in cell wall bisynthesis</fullName>
    </submittedName>
</protein>
<dbReference type="RefSeq" id="WP_176442984.1">
    <property type="nucleotide sequence ID" value="NZ_FZOY01000012.1"/>
</dbReference>
<dbReference type="InterPro" id="IPR001296">
    <property type="entry name" value="Glyco_trans_1"/>
</dbReference>
<gene>
    <name evidence="4" type="ORF">SAMN05421757_11238</name>
</gene>